<dbReference type="RefSeq" id="XP_012945578.1">
    <property type="nucleotide sequence ID" value="XM_013090124.1"/>
</dbReference>
<protein>
    <submittedName>
        <fullName evidence="3">Cylicin-2</fullName>
    </submittedName>
</protein>
<keyword evidence="2" id="KW-1185">Reference proteome</keyword>
<evidence type="ECO:0000313" key="2">
    <source>
        <dbReference type="Proteomes" id="UP000694888"/>
    </source>
</evidence>
<evidence type="ECO:0000313" key="3">
    <source>
        <dbReference type="RefSeq" id="XP_012945578.1"/>
    </source>
</evidence>
<organism evidence="2 3">
    <name type="scientific">Aplysia californica</name>
    <name type="common">California sea hare</name>
    <dbReference type="NCBI Taxonomy" id="6500"/>
    <lineage>
        <taxon>Eukaryota</taxon>
        <taxon>Metazoa</taxon>
        <taxon>Spiralia</taxon>
        <taxon>Lophotrochozoa</taxon>
        <taxon>Mollusca</taxon>
        <taxon>Gastropoda</taxon>
        <taxon>Heterobranchia</taxon>
        <taxon>Euthyneura</taxon>
        <taxon>Tectipleura</taxon>
        <taxon>Aplysiida</taxon>
        <taxon>Aplysioidea</taxon>
        <taxon>Aplysiidae</taxon>
        <taxon>Aplysia</taxon>
    </lineage>
</organism>
<proteinExistence type="predicted"/>
<feature type="region of interest" description="Disordered" evidence="1">
    <location>
        <begin position="1"/>
        <end position="137"/>
    </location>
</feature>
<dbReference type="GeneID" id="106013700"/>
<sequence>MATPYYSVTSEGGTRYVRRKHRRPDGTYSDSESCPSDVDVEAATARAAKQGKGGKKGKKSISEGKEKEKGKRKDSEKEKKSKGKGGKKGGEDSEDENKKRKGKADRQKGEDADDEDSDYSLKSVVSEGGTRRKMKMKRIRDEDGNVVGYGDAIPADVRASSVTGRRGNRLVRLFVK</sequence>
<feature type="compositionally biased region" description="Polar residues" evidence="1">
    <location>
        <begin position="1"/>
        <end position="12"/>
    </location>
</feature>
<feature type="compositionally biased region" description="Basic and acidic residues" evidence="1">
    <location>
        <begin position="60"/>
        <end position="79"/>
    </location>
</feature>
<evidence type="ECO:0000256" key="1">
    <source>
        <dbReference type="SAM" id="MobiDB-lite"/>
    </source>
</evidence>
<accession>A0ABM1ADG0</accession>
<name>A0ABM1ADG0_APLCA</name>
<dbReference type="Proteomes" id="UP000694888">
    <property type="component" value="Unplaced"/>
</dbReference>
<reference evidence="3" key="1">
    <citation type="submission" date="2025-08" db="UniProtKB">
        <authorList>
            <consortium name="RefSeq"/>
        </authorList>
    </citation>
    <scope>IDENTIFICATION</scope>
</reference>
<gene>
    <name evidence="3" type="primary">LOC106013700</name>
</gene>